<evidence type="ECO:0000259" key="4">
    <source>
        <dbReference type="PROSITE" id="PS01124"/>
    </source>
</evidence>
<reference evidence="5 6" key="1">
    <citation type="submission" date="2023-01" db="EMBL/GenBank/DDBJ databases">
        <title>Psychroserpens ponticola sp. nov., isolated from seawater.</title>
        <authorList>
            <person name="Kristyanto S."/>
            <person name="Jung J."/>
            <person name="Kim J.M."/>
            <person name="Jeon C.O."/>
        </authorList>
    </citation>
    <scope>NUCLEOTIDE SEQUENCE [LARGE SCALE GENOMIC DNA]</scope>
    <source>
        <strain evidence="5 6">MSW6</strain>
    </source>
</reference>
<dbReference type="Pfam" id="PF12146">
    <property type="entry name" value="Hydrolase_4"/>
    <property type="match status" value="1"/>
</dbReference>
<dbReference type="Gene3D" id="1.10.10.60">
    <property type="entry name" value="Homeodomain-like"/>
    <property type="match status" value="2"/>
</dbReference>
<dbReference type="EMBL" id="CP116221">
    <property type="protein sequence ID" value="WCO00706.1"/>
    <property type="molecule type" value="Genomic_DNA"/>
</dbReference>
<dbReference type="PROSITE" id="PS01124">
    <property type="entry name" value="HTH_ARAC_FAMILY_2"/>
    <property type="match status" value="1"/>
</dbReference>
<name>A0ABY7RWU6_9FLAO</name>
<dbReference type="PRINTS" id="PR00111">
    <property type="entry name" value="ABHYDROLASE"/>
</dbReference>
<gene>
    <name evidence="5" type="ORF">MUN68_011580</name>
</gene>
<dbReference type="InterPro" id="IPR009057">
    <property type="entry name" value="Homeodomain-like_sf"/>
</dbReference>
<evidence type="ECO:0000313" key="5">
    <source>
        <dbReference type="EMBL" id="WCO00706.1"/>
    </source>
</evidence>
<dbReference type="RefSeq" id="WP_249996119.1">
    <property type="nucleotide sequence ID" value="NZ_CP116221.1"/>
</dbReference>
<keyword evidence="3" id="KW-0804">Transcription</keyword>
<dbReference type="InterPro" id="IPR050471">
    <property type="entry name" value="AB_hydrolase"/>
</dbReference>
<dbReference type="InterPro" id="IPR018062">
    <property type="entry name" value="HTH_AraC-typ_CS"/>
</dbReference>
<dbReference type="PANTHER" id="PTHR43433:SF8">
    <property type="entry name" value="BIFUNCTIONAL LIPASE_ADENYLATE CYCLASE LIPJ"/>
    <property type="match status" value="1"/>
</dbReference>
<dbReference type="SMART" id="SM00342">
    <property type="entry name" value="HTH_ARAC"/>
    <property type="match status" value="1"/>
</dbReference>
<keyword evidence="2" id="KW-0238">DNA-binding</keyword>
<protein>
    <submittedName>
        <fullName evidence="5">Alpha/beta fold hydrolase</fullName>
    </submittedName>
</protein>
<dbReference type="Proteomes" id="UP001202717">
    <property type="component" value="Chromosome"/>
</dbReference>
<feature type="domain" description="HTH araC/xylS-type" evidence="4">
    <location>
        <begin position="296"/>
        <end position="394"/>
    </location>
</feature>
<keyword evidence="6" id="KW-1185">Reference proteome</keyword>
<keyword evidence="1" id="KW-0805">Transcription regulation</keyword>
<dbReference type="InterPro" id="IPR022742">
    <property type="entry name" value="Hydrolase_4"/>
</dbReference>
<dbReference type="InterPro" id="IPR000073">
    <property type="entry name" value="AB_hydrolase_1"/>
</dbReference>
<dbReference type="PANTHER" id="PTHR43433">
    <property type="entry name" value="HYDROLASE, ALPHA/BETA FOLD FAMILY PROTEIN"/>
    <property type="match status" value="1"/>
</dbReference>
<evidence type="ECO:0000313" key="6">
    <source>
        <dbReference type="Proteomes" id="UP001202717"/>
    </source>
</evidence>
<dbReference type="Pfam" id="PF12833">
    <property type="entry name" value="HTH_18"/>
    <property type="match status" value="1"/>
</dbReference>
<evidence type="ECO:0000256" key="3">
    <source>
        <dbReference type="ARBA" id="ARBA00023163"/>
    </source>
</evidence>
<dbReference type="GO" id="GO:0016787">
    <property type="term" value="F:hydrolase activity"/>
    <property type="evidence" value="ECO:0007669"/>
    <property type="project" value="UniProtKB-KW"/>
</dbReference>
<evidence type="ECO:0000256" key="1">
    <source>
        <dbReference type="ARBA" id="ARBA00023015"/>
    </source>
</evidence>
<keyword evidence="5" id="KW-0378">Hydrolase</keyword>
<accession>A0ABY7RWU6</accession>
<dbReference type="SUPFAM" id="SSF46689">
    <property type="entry name" value="Homeodomain-like"/>
    <property type="match status" value="2"/>
</dbReference>
<proteinExistence type="predicted"/>
<evidence type="ECO:0000256" key="2">
    <source>
        <dbReference type="ARBA" id="ARBA00023125"/>
    </source>
</evidence>
<dbReference type="InterPro" id="IPR029058">
    <property type="entry name" value="AB_hydrolase_fold"/>
</dbReference>
<dbReference type="SUPFAM" id="SSF53474">
    <property type="entry name" value="alpha/beta-Hydrolases"/>
    <property type="match status" value="1"/>
</dbReference>
<dbReference type="PROSITE" id="PS00041">
    <property type="entry name" value="HTH_ARAC_FAMILY_1"/>
    <property type="match status" value="1"/>
</dbReference>
<dbReference type="Gene3D" id="3.40.50.1820">
    <property type="entry name" value="alpha/beta hydrolase"/>
    <property type="match status" value="1"/>
</dbReference>
<organism evidence="5 6">
    <name type="scientific">Psychroserpens ponticola</name>
    <dbReference type="NCBI Taxonomy" id="2932268"/>
    <lineage>
        <taxon>Bacteria</taxon>
        <taxon>Pseudomonadati</taxon>
        <taxon>Bacteroidota</taxon>
        <taxon>Flavobacteriia</taxon>
        <taxon>Flavobacteriales</taxon>
        <taxon>Flavobacteriaceae</taxon>
        <taxon>Psychroserpens</taxon>
    </lineage>
</organism>
<sequence>MKPITKYAINNDINIAYQIVGNGPVDLIFIPGWVSNIDMMWLDYKLAEFLTRLTQFSRLIIFDKRGTGLSDRVNPLCSLDERMDDILSVMNAAKCEKAIFFGHSEGGTIASLFASRYPKRIQSLITFSIFAKRKYDIDYPWAPKPNERDVFYETIQKEWGNGKKMGLEIIMPSMANNPDYYDWFASYLRSAASPRAALALAKMNTETDISDILKTIKIPTLILHRTDDLDVNVEEAKYIANRISNSKFVELPGNDHCFWVGDSKSVLDEIEEFVTGIRPLSKTKLSIHSKNNYTKIDIEKTMLDNFQYNLKIEDFAKLCGRSLSVFKRDFNTHYNTTPYRWLKEKRLDYAKMLLLESDLNVNQICYESGFKNNSHFIQSFKEKFKLPPNQFKMNT</sequence>
<dbReference type="InterPro" id="IPR018060">
    <property type="entry name" value="HTH_AraC"/>
</dbReference>